<keyword evidence="1" id="KW-0472">Membrane</keyword>
<accession>A0ABM5RCI9</accession>
<dbReference type="Proteomes" id="UP000028682">
    <property type="component" value="Chromosome"/>
</dbReference>
<evidence type="ECO:0008006" key="4">
    <source>
        <dbReference type="Google" id="ProtNLM"/>
    </source>
</evidence>
<keyword evidence="1" id="KW-1133">Transmembrane helix</keyword>
<name>A0ABM5RCI9_STRLI</name>
<sequence length="467" mass="50695">MPRSDAAVRVRTRLLLMYHLTPQVHVPDDRLRPLSEALGLGRFTAHVEAAGLLLPRLVLHERVREITLPPNAARVDGADITLAVTPRQDPLLFVDVEVPDEAGDSDTIAETLYATWQDRSAIRVGEVPLTAWLDERLRAYGRTDRTADRPPLAFGRNVHQSVFPGAALAGRLLAAHVPGDAVGQDVVTIVLRGTLDSGTGATLGIRRPETLNNAGQTMVAHGRGVSLIVGYAPPVENAFGLAAAGILTAVAAVHRIRRQAFAALELDRAAAVKTTDDARALVAQLSHRLNDLQLDLSFSVEVYADTILVPELLVESFHASLRDVSSLADALANTSRIVERVNAVLATRRVGLETAAQQYAEDRDRVLAAVIAAGSLLALPPALLLAYFGVNSSDVDPSRSILDFQHYGVAYAIAWSPFLLLILVGLLARRRISLRLPAPDAATSERRTRRFRRSLRSWLGRSRRPGR</sequence>
<feature type="transmembrane region" description="Helical" evidence="1">
    <location>
        <begin position="366"/>
        <end position="388"/>
    </location>
</feature>
<gene>
    <name evidence="2" type="ORF">SLIV_36380</name>
</gene>
<proteinExistence type="predicted"/>
<evidence type="ECO:0000256" key="1">
    <source>
        <dbReference type="SAM" id="Phobius"/>
    </source>
</evidence>
<feature type="transmembrane region" description="Helical" evidence="1">
    <location>
        <begin position="408"/>
        <end position="428"/>
    </location>
</feature>
<reference evidence="3" key="1">
    <citation type="submission" date="2014-08" db="EMBL/GenBank/DDBJ databases">
        <title>Complete genome sequence of Streptomyces lividans TK24.</title>
        <authorList>
            <consortium name="StrepSynth"/>
            <person name="Ruckert C."/>
            <person name="Fridjonson O.H."/>
            <person name="Lambert C."/>
            <person name="van Wezel G.P."/>
            <person name="Bernaerts K."/>
            <person name="Anne J."/>
            <person name="Economou A."/>
            <person name="Kalinowski J."/>
        </authorList>
    </citation>
    <scope>NUCLEOTIDE SEQUENCE [LARGE SCALE GENOMIC DNA]</scope>
    <source>
        <strain evidence="3">TK24</strain>
    </source>
</reference>
<keyword evidence="3" id="KW-1185">Reference proteome</keyword>
<protein>
    <recommendedName>
        <fullName evidence="4">Integral membrane protein</fullName>
    </recommendedName>
</protein>
<organism evidence="2 3">
    <name type="scientific">Streptomyces lividans TK24</name>
    <dbReference type="NCBI Taxonomy" id="457428"/>
    <lineage>
        <taxon>Bacteria</taxon>
        <taxon>Bacillati</taxon>
        <taxon>Actinomycetota</taxon>
        <taxon>Actinomycetes</taxon>
        <taxon>Kitasatosporales</taxon>
        <taxon>Streptomycetaceae</taxon>
        <taxon>Streptomyces</taxon>
    </lineage>
</organism>
<evidence type="ECO:0000313" key="2">
    <source>
        <dbReference type="EMBL" id="AIJ18151.1"/>
    </source>
</evidence>
<evidence type="ECO:0000313" key="3">
    <source>
        <dbReference type="Proteomes" id="UP000028682"/>
    </source>
</evidence>
<dbReference type="EMBL" id="CP009124">
    <property type="protein sequence ID" value="AIJ18151.1"/>
    <property type="molecule type" value="Genomic_DNA"/>
</dbReference>
<keyword evidence="1" id="KW-0812">Transmembrane</keyword>